<proteinExistence type="predicted"/>
<keyword evidence="2" id="KW-1185">Reference proteome</keyword>
<reference evidence="1" key="1">
    <citation type="submission" date="2021-03" db="EMBL/GenBank/DDBJ databases">
        <title>Evolutionary innovations through gain and loss of genes in the ectomycorrhizal Boletales.</title>
        <authorList>
            <person name="Wu G."/>
            <person name="Miyauchi S."/>
            <person name="Morin E."/>
            <person name="Yang Z.-L."/>
            <person name="Xu J."/>
            <person name="Martin F.M."/>
        </authorList>
    </citation>
    <scope>NUCLEOTIDE SEQUENCE</scope>
    <source>
        <strain evidence="1">BR01</strain>
    </source>
</reference>
<name>A0A8I3A5Q9_9AGAM</name>
<organism evidence="1 2">
    <name type="scientific">Boletus reticuloceps</name>
    <dbReference type="NCBI Taxonomy" id="495285"/>
    <lineage>
        <taxon>Eukaryota</taxon>
        <taxon>Fungi</taxon>
        <taxon>Dikarya</taxon>
        <taxon>Basidiomycota</taxon>
        <taxon>Agaricomycotina</taxon>
        <taxon>Agaricomycetes</taxon>
        <taxon>Agaricomycetidae</taxon>
        <taxon>Boletales</taxon>
        <taxon>Boletineae</taxon>
        <taxon>Boletaceae</taxon>
        <taxon>Boletoideae</taxon>
        <taxon>Boletus</taxon>
    </lineage>
</organism>
<gene>
    <name evidence="1" type="ORF">JVT61DRAFT_9496</name>
</gene>
<dbReference type="PANTHER" id="PTHR38846">
    <property type="entry name" value="C3H1-TYPE DOMAIN-CONTAINING PROTEIN"/>
    <property type="match status" value="1"/>
</dbReference>
<dbReference type="OrthoDB" id="6105938at2759"/>
<protein>
    <submittedName>
        <fullName evidence="1">Uncharacterized protein</fullName>
    </submittedName>
</protein>
<dbReference type="AlphaFoldDB" id="A0A8I3A5Q9"/>
<accession>A0A8I3A5Q9</accession>
<dbReference type="EMBL" id="JAGFBS010000034">
    <property type="protein sequence ID" value="KAG6371466.1"/>
    <property type="molecule type" value="Genomic_DNA"/>
</dbReference>
<sequence length="216" mass="25350">MRMLDPLADVTKKAGEPHLSPIIRYLIPAISQKQRRGRKYRGHALQSPLEEFFGGRYPQFEYNATESASHEFYRLCDEFGWDRDDPERQDAHREFKNALVKQFNEIYGTDEEDLAEWKNLCHIVDIDPVPDDLDALICGTHVNLVDLVDRDFTGQDVQVFESERELSQYTRMTRMHTQEDSYDTFCDTFSILHRLYPPQDQPMLLNGDLIPARVFF</sequence>
<evidence type="ECO:0000313" key="1">
    <source>
        <dbReference type="EMBL" id="KAG6371466.1"/>
    </source>
</evidence>
<dbReference type="PANTHER" id="PTHR38846:SF1">
    <property type="entry name" value="C3H1-TYPE DOMAIN-CONTAINING PROTEIN"/>
    <property type="match status" value="1"/>
</dbReference>
<comment type="caution">
    <text evidence="1">The sequence shown here is derived from an EMBL/GenBank/DDBJ whole genome shotgun (WGS) entry which is preliminary data.</text>
</comment>
<evidence type="ECO:0000313" key="2">
    <source>
        <dbReference type="Proteomes" id="UP000683000"/>
    </source>
</evidence>
<dbReference type="Proteomes" id="UP000683000">
    <property type="component" value="Unassembled WGS sequence"/>
</dbReference>